<keyword evidence="1" id="KW-0489">Methyltransferase</keyword>
<gene>
    <name evidence="5" type="ORF">KSF_100160</name>
</gene>
<keyword evidence="6" id="KW-1185">Reference proteome</keyword>
<evidence type="ECO:0000256" key="3">
    <source>
        <dbReference type="ARBA" id="ARBA00022691"/>
    </source>
</evidence>
<keyword evidence="3" id="KW-0949">S-adenosyl-L-methionine</keyword>
<dbReference type="PANTHER" id="PTHR42912">
    <property type="entry name" value="METHYLTRANSFERASE"/>
    <property type="match status" value="1"/>
</dbReference>
<dbReference type="Gene3D" id="3.40.50.150">
    <property type="entry name" value="Vaccinia Virus protein VP39"/>
    <property type="match status" value="1"/>
</dbReference>
<dbReference type="SUPFAM" id="SSF53335">
    <property type="entry name" value="S-adenosyl-L-methionine-dependent methyltransferases"/>
    <property type="match status" value="1"/>
</dbReference>
<evidence type="ECO:0000256" key="1">
    <source>
        <dbReference type="ARBA" id="ARBA00022603"/>
    </source>
</evidence>
<dbReference type="InterPro" id="IPR029063">
    <property type="entry name" value="SAM-dependent_MTases_sf"/>
</dbReference>
<evidence type="ECO:0000313" key="6">
    <source>
        <dbReference type="Proteomes" id="UP000597444"/>
    </source>
</evidence>
<evidence type="ECO:0000259" key="4">
    <source>
        <dbReference type="Pfam" id="PF08241"/>
    </source>
</evidence>
<dbReference type="InterPro" id="IPR013216">
    <property type="entry name" value="Methyltransf_11"/>
</dbReference>
<sequence>MKSKHHTLDVELFERWGSTYERSWMQQHLFDPVHSAVLHQAASRFKPASVLDIGCGSGRLLRKVHDYWPEARLSGVDPAHKMLEVARQLTPEARFSMGSGEALPLEDASVDLAFSTISFHHWRDQAAGVREVARVLRPGGSFLLADFTLPTWLAWLLPRVHSAAQMRMLFEQAGLDVQAQPGPVARFVRITIGTKIADD</sequence>
<dbReference type="EMBL" id="BNJK01000002">
    <property type="protein sequence ID" value="GHO99968.1"/>
    <property type="molecule type" value="Genomic_DNA"/>
</dbReference>
<dbReference type="Proteomes" id="UP000597444">
    <property type="component" value="Unassembled WGS sequence"/>
</dbReference>
<organism evidence="5 6">
    <name type="scientific">Reticulibacter mediterranei</name>
    <dbReference type="NCBI Taxonomy" id="2778369"/>
    <lineage>
        <taxon>Bacteria</taxon>
        <taxon>Bacillati</taxon>
        <taxon>Chloroflexota</taxon>
        <taxon>Ktedonobacteria</taxon>
        <taxon>Ktedonobacterales</taxon>
        <taxon>Reticulibacteraceae</taxon>
        <taxon>Reticulibacter</taxon>
    </lineage>
</organism>
<name>A0A8J3N8R4_9CHLR</name>
<dbReference type="AlphaFoldDB" id="A0A8J3N8R4"/>
<dbReference type="Pfam" id="PF08241">
    <property type="entry name" value="Methyltransf_11"/>
    <property type="match status" value="1"/>
</dbReference>
<dbReference type="RefSeq" id="WP_220210577.1">
    <property type="nucleotide sequence ID" value="NZ_BNJK01000002.1"/>
</dbReference>
<dbReference type="GO" id="GO:0008757">
    <property type="term" value="F:S-adenosylmethionine-dependent methyltransferase activity"/>
    <property type="evidence" value="ECO:0007669"/>
    <property type="project" value="InterPro"/>
</dbReference>
<protein>
    <recommendedName>
        <fullName evidence="4">Methyltransferase type 11 domain-containing protein</fullName>
    </recommendedName>
</protein>
<comment type="caution">
    <text evidence="5">The sequence shown here is derived from an EMBL/GenBank/DDBJ whole genome shotgun (WGS) entry which is preliminary data.</text>
</comment>
<proteinExistence type="predicted"/>
<reference evidence="5" key="1">
    <citation type="submission" date="2020-10" db="EMBL/GenBank/DDBJ databases">
        <title>Taxonomic study of unclassified bacteria belonging to the class Ktedonobacteria.</title>
        <authorList>
            <person name="Yabe S."/>
            <person name="Wang C.M."/>
            <person name="Zheng Y."/>
            <person name="Sakai Y."/>
            <person name="Cavaletti L."/>
            <person name="Monciardini P."/>
            <person name="Donadio S."/>
        </authorList>
    </citation>
    <scope>NUCLEOTIDE SEQUENCE</scope>
    <source>
        <strain evidence="5">ID150040</strain>
    </source>
</reference>
<evidence type="ECO:0000256" key="2">
    <source>
        <dbReference type="ARBA" id="ARBA00022679"/>
    </source>
</evidence>
<keyword evidence="2" id="KW-0808">Transferase</keyword>
<dbReference type="GO" id="GO:0032259">
    <property type="term" value="P:methylation"/>
    <property type="evidence" value="ECO:0007669"/>
    <property type="project" value="UniProtKB-KW"/>
</dbReference>
<dbReference type="CDD" id="cd02440">
    <property type="entry name" value="AdoMet_MTases"/>
    <property type="match status" value="1"/>
</dbReference>
<dbReference type="PROSITE" id="PS01184">
    <property type="entry name" value="UBIE_2"/>
    <property type="match status" value="1"/>
</dbReference>
<dbReference type="PANTHER" id="PTHR42912:SF93">
    <property type="entry name" value="N6-ADENOSINE-METHYLTRANSFERASE TMT1A"/>
    <property type="match status" value="1"/>
</dbReference>
<dbReference type="InterPro" id="IPR050508">
    <property type="entry name" value="Methyltransf_Superfamily"/>
</dbReference>
<feature type="domain" description="Methyltransferase type 11" evidence="4">
    <location>
        <begin position="51"/>
        <end position="143"/>
    </location>
</feature>
<accession>A0A8J3N8R4</accession>
<dbReference type="InterPro" id="IPR023576">
    <property type="entry name" value="UbiE/COQ5_MeTrFase_CS"/>
</dbReference>
<evidence type="ECO:0000313" key="5">
    <source>
        <dbReference type="EMBL" id="GHO99968.1"/>
    </source>
</evidence>